<reference evidence="2" key="1">
    <citation type="journal article" date="2021" name="New Phytol.">
        <title>Evolutionary innovations through gain and loss of genes in the ectomycorrhizal Boletales.</title>
        <authorList>
            <person name="Wu G."/>
            <person name="Miyauchi S."/>
            <person name="Morin E."/>
            <person name="Kuo A."/>
            <person name="Drula E."/>
            <person name="Varga T."/>
            <person name="Kohler A."/>
            <person name="Feng B."/>
            <person name="Cao Y."/>
            <person name="Lipzen A."/>
            <person name="Daum C."/>
            <person name="Hundley H."/>
            <person name="Pangilinan J."/>
            <person name="Johnson J."/>
            <person name="Barry K."/>
            <person name="LaButti K."/>
            <person name="Ng V."/>
            <person name="Ahrendt S."/>
            <person name="Min B."/>
            <person name="Choi I.G."/>
            <person name="Park H."/>
            <person name="Plett J.M."/>
            <person name="Magnuson J."/>
            <person name="Spatafora J.W."/>
            <person name="Nagy L.G."/>
            <person name="Henrissat B."/>
            <person name="Grigoriev I.V."/>
            <person name="Yang Z.L."/>
            <person name="Xu J."/>
            <person name="Martin F.M."/>
        </authorList>
    </citation>
    <scope>NUCLEOTIDE SEQUENCE</scope>
    <source>
        <strain evidence="2">KKN 215</strain>
    </source>
</reference>
<name>A0A8K0UEN4_9AGAR</name>
<evidence type="ECO:0000313" key="3">
    <source>
        <dbReference type="Proteomes" id="UP000813824"/>
    </source>
</evidence>
<comment type="caution">
    <text evidence="2">The sequence shown here is derived from an EMBL/GenBank/DDBJ whole genome shotgun (WGS) entry which is preliminary data.</text>
</comment>
<feature type="compositionally biased region" description="Polar residues" evidence="1">
    <location>
        <begin position="128"/>
        <end position="148"/>
    </location>
</feature>
<feature type="region of interest" description="Disordered" evidence="1">
    <location>
        <begin position="101"/>
        <end position="148"/>
    </location>
</feature>
<keyword evidence="3" id="KW-1185">Reference proteome</keyword>
<feature type="compositionally biased region" description="Pro residues" evidence="1">
    <location>
        <begin position="104"/>
        <end position="117"/>
    </location>
</feature>
<dbReference type="Proteomes" id="UP000813824">
    <property type="component" value="Unassembled WGS sequence"/>
</dbReference>
<accession>A0A8K0UEN4</accession>
<dbReference type="AlphaFoldDB" id="A0A8K0UEN4"/>
<gene>
    <name evidence="2" type="ORF">BXZ70DRAFT_1013362</name>
</gene>
<proteinExistence type="predicted"/>
<evidence type="ECO:0000256" key="1">
    <source>
        <dbReference type="SAM" id="MobiDB-lite"/>
    </source>
</evidence>
<organism evidence="2 3">
    <name type="scientific">Cristinia sonorae</name>
    <dbReference type="NCBI Taxonomy" id="1940300"/>
    <lineage>
        <taxon>Eukaryota</taxon>
        <taxon>Fungi</taxon>
        <taxon>Dikarya</taxon>
        <taxon>Basidiomycota</taxon>
        <taxon>Agaricomycotina</taxon>
        <taxon>Agaricomycetes</taxon>
        <taxon>Agaricomycetidae</taxon>
        <taxon>Agaricales</taxon>
        <taxon>Pleurotineae</taxon>
        <taxon>Stephanosporaceae</taxon>
        <taxon>Cristinia</taxon>
    </lineage>
</organism>
<sequence length="148" mass="15949">MHTLAGTVDQMLTCVAVCASITHAQLTHDSTDTSSGPRPRFTCAHRHQPTEQRSTHIIAHAASSAISPLELQHAFYEHLPAFSYTTYLPRLPVSGQRALLAPLNPVPRPPPLTPPSSLPTSTQERDSAYSSAETSRTLNDTVVKSPGS</sequence>
<dbReference type="EMBL" id="JAEVFJ010000089">
    <property type="protein sequence ID" value="KAH8069685.1"/>
    <property type="molecule type" value="Genomic_DNA"/>
</dbReference>
<protein>
    <submittedName>
        <fullName evidence="2">Uncharacterized protein</fullName>
    </submittedName>
</protein>
<evidence type="ECO:0000313" key="2">
    <source>
        <dbReference type="EMBL" id="KAH8069685.1"/>
    </source>
</evidence>